<dbReference type="InterPro" id="IPR038762">
    <property type="entry name" value="ABM_predict"/>
</dbReference>
<gene>
    <name evidence="2" type="ordered locus">Bcen_3968</name>
</gene>
<evidence type="ECO:0000256" key="1">
    <source>
        <dbReference type="SAM" id="Phobius"/>
    </source>
</evidence>
<dbReference type="PANTHER" id="PTHR40057">
    <property type="entry name" value="SLR1162 PROTEIN"/>
    <property type="match status" value="1"/>
</dbReference>
<dbReference type="Gene3D" id="3.30.70.100">
    <property type="match status" value="1"/>
</dbReference>
<protein>
    <recommendedName>
        <fullName evidence="3">Antibiotic biosynthesis monooxygenase</fullName>
    </recommendedName>
</protein>
<evidence type="ECO:0000313" key="2">
    <source>
        <dbReference type="EMBL" id="ABF78857.1"/>
    </source>
</evidence>
<keyword evidence="1" id="KW-0472">Membrane</keyword>
<dbReference type="HOGENOM" id="CLU_075307_2_0_4"/>
<feature type="transmembrane region" description="Helical" evidence="1">
    <location>
        <begin position="124"/>
        <end position="148"/>
    </location>
</feature>
<dbReference type="AlphaFoldDB" id="A0A0H2XWI8"/>
<evidence type="ECO:0008006" key="3">
    <source>
        <dbReference type="Google" id="ProtNLM"/>
    </source>
</evidence>
<keyword evidence="1" id="KW-1133">Transmembrane helix</keyword>
<reference evidence="2" key="1">
    <citation type="submission" date="2006-05" db="EMBL/GenBank/DDBJ databases">
        <title>Complete sequence of chromosome 2 of Burkholderia cenocepacia AU 1054.</title>
        <authorList>
            <consortium name="US DOE Joint Genome Institute"/>
            <person name="Copeland A."/>
            <person name="Lucas S."/>
            <person name="Lapidus A."/>
            <person name="Barry K."/>
            <person name="Detter J.C."/>
            <person name="Glavina del Rio T."/>
            <person name="Hammon N."/>
            <person name="Israni S."/>
            <person name="Dalin E."/>
            <person name="Tice H."/>
            <person name="Pitluck S."/>
            <person name="Chain P."/>
            <person name="Malfatti S."/>
            <person name="Shin M."/>
            <person name="Vergez L."/>
            <person name="Schmutz J."/>
            <person name="Larimer F."/>
            <person name="Land M."/>
            <person name="Hauser L."/>
            <person name="Kyrpides N."/>
            <person name="Lykidis A."/>
            <person name="LiPuma J.J."/>
            <person name="Konstantinidis K."/>
            <person name="Tiedje J.M."/>
            <person name="Richardson P."/>
        </authorList>
    </citation>
    <scope>NUCLEOTIDE SEQUENCE [LARGE SCALE GENOMIC DNA]</scope>
    <source>
        <strain evidence="2">AU 1054</strain>
    </source>
</reference>
<proteinExistence type="predicted"/>
<sequence>MHDSQRLSPSDTMRESSTIVVSRVVHPGRERQFDHWAREIDAAARRYPGHLGNVRLSDSSGINYLIYRFDSPAHLHAWVSSGERRKLIAKGDEISDEHRDAAVGMDAWFAIAGKPATPKWKTFLVTWLAVYPVLLSITYLLNALLPALERPVQLALSSALLTSSLTWIIMPLLTRQLRPWLLRGVKQVESLSDRHSNG</sequence>
<dbReference type="PANTHER" id="PTHR40057:SF1">
    <property type="entry name" value="SLR1162 PROTEIN"/>
    <property type="match status" value="1"/>
</dbReference>
<organism evidence="2">
    <name type="scientific">Burkholderia orbicola (strain AU 1054)</name>
    <dbReference type="NCBI Taxonomy" id="331271"/>
    <lineage>
        <taxon>Bacteria</taxon>
        <taxon>Pseudomonadati</taxon>
        <taxon>Pseudomonadota</taxon>
        <taxon>Betaproteobacteria</taxon>
        <taxon>Burkholderiales</taxon>
        <taxon>Burkholderiaceae</taxon>
        <taxon>Burkholderia</taxon>
        <taxon>Burkholderia cepacia complex</taxon>
        <taxon>Burkholderia orbicola</taxon>
    </lineage>
</organism>
<feature type="transmembrane region" description="Helical" evidence="1">
    <location>
        <begin position="154"/>
        <end position="173"/>
    </location>
</feature>
<dbReference type="EMBL" id="CP000379">
    <property type="protein sequence ID" value="ABF78857.1"/>
    <property type="molecule type" value="Genomic_DNA"/>
</dbReference>
<name>A0A0H2XWI8_BURO1</name>
<dbReference type="SUPFAM" id="SSF54909">
    <property type="entry name" value="Dimeric alpha+beta barrel"/>
    <property type="match status" value="1"/>
</dbReference>
<dbReference type="InterPro" id="IPR011008">
    <property type="entry name" value="Dimeric_a/b-barrel"/>
</dbReference>
<keyword evidence="1" id="KW-0812">Transmembrane</keyword>
<accession>A0A0H2XWI8</accession>